<keyword evidence="2" id="KW-1185">Reference proteome</keyword>
<protein>
    <submittedName>
        <fullName evidence="1">Haemagluttinin repeat-containing protein</fullName>
    </submittedName>
</protein>
<feature type="non-terminal residue" evidence="1">
    <location>
        <position position="1"/>
    </location>
</feature>
<name>A0A1I4S5P0_9BURK</name>
<dbReference type="Proteomes" id="UP000199470">
    <property type="component" value="Unassembled WGS sequence"/>
</dbReference>
<reference evidence="1 2" key="1">
    <citation type="submission" date="2016-10" db="EMBL/GenBank/DDBJ databases">
        <authorList>
            <person name="de Groot N.N."/>
        </authorList>
    </citation>
    <scope>NUCLEOTIDE SEQUENCE [LARGE SCALE GENOMIC DNA]</scope>
    <source>
        <strain evidence="1 2">ATCC 43154</strain>
    </source>
</reference>
<gene>
    <name evidence="1" type="ORF">SAMN02982985_04621</name>
</gene>
<dbReference type="RefSeq" id="WP_174900646.1">
    <property type="nucleotide sequence ID" value="NZ_FOTW01000025.1"/>
</dbReference>
<sequence length="406" mass="40115">GNGDTVRQIGSVLSGGSIAATSGRDTLVKASTVVADGKVSINAKGDLSIVSAADRDTGDYATSSKKSGTIGSNFQPAIGTVKTTTDGKHANSTQVGSQIASLGGDVELTAGGRYTQTASQVKAPGGDIAITAKDVLVNAGYSTTDSTDHMTYAKTAIGGTVSVPLINAVKGIKGMVDAGKTTKDSRMQALAATNIAANAFDGIDSAADLAKGDMTGIKISVSLGNTKSESNTVQSANVAVGSTIAAGGSVNIKATGGGKESNITAIGSDISAGKDITLFADNKVNLLAAESTVSQHSTNSSSGTSIGIGIAFGGAQTGMTFDFAASKARGSADGDDLSHSNSHVKGGGVVTVTSGGDTNVKGGVISGEKVVAQIGGSFNVESRQDSSKYASKQVSAGFNVYSGSTF</sequence>
<evidence type="ECO:0000313" key="2">
    <source>
        <dbReference type="Proteomes" id="UP000199470"/>
    </source>
</evidence>
<dbReference type="Pfam" id="PF13332">
    <property type="entry name" value="Fil_haemagg_2"/>
    <property type="match status" value="3"/>
</dbReference>
<proteinExistence type="predicted"/>
<dbReference type="AlphaFoldDB" id="A0A1I4S5P0"/>
<evidence type="ECO:0000313" key="1">
    <source>
        <dbReference type="EMBL" id="SFM59759.1"/>
    </source>
</evidence>
<dbReference type="STRING" id="758825.SAMN02982985_04621"/>
<accession>A0A1I4S5P0</accession>
<organism evidence="1 2">
    <name type="scientific">Rugamonas rubra</name>
    <dbReference type="NCBI Taxonomy" id="758825"/>
    <lineage>
        <taxon>Bacteria</taxon>
        <taxon>Pseudomonadati</taxon>
        <taxon>Pseudomonadota</taxon>
        <taxon>Betaproteobacteria</taxon>
        <taxon>Burkholderiales</taxon>
        <taxon>Oxalobacteraceae</taxon>
        <taxon>Telluria group</taxon>
        <taxon>Rugamonas</taxon>
    </lineage>
</organism>
<dbReference type="GO" id="GO:0003824">
    <property type="term" value="F:catalytic activity"/>
    <property type="evidence" value="ECO:0007669"/>
    <property type="project" value="UniProtKB-ARBA"/>
</dbReference>
<dbReference type="EMBL" id="FOTW01000025">
    <property type="protein sequence ID" value="SFM59759.1"/>
    <property type="molecule type" value="Genomic_DNA"/>
</dbReference>
<dbReference type="InterPro" id="IPR025157">
    <property type="entry name" value="Hemagglutinin_rpt"/>
</dbReference>